<feature type="transmembrane region" description="Helical" evidence="10">
    <location>
        <begin position="362"/>
        <end position="385"/>
    </location>
</feature>
<evidence type="ECO:0000256" key="5">
    <source>
        <dbReference type="ARBA" id="ARBA00022777"/>
    </source>
</evidence>
<comment type="catalytic activity">
    <reaction evidence="8">
        <text>L-seryl-[protein] + ATP = O-phospho-L-seryl-[protein] + ADP + H(+)</text>
        <dbReference type="Rhea" id="RHEA:17989"/>
        <dbReference type="Rhea" id="RHEA-COMP:9863"/>
        <dbReference type="Rhea" id="RHEA-COMP:11604"/>
        <dbReference type="ChEBI" id="CHEBI:15378"/>
        <dbReference type="ChEBI" id="CHEBI:29999"/>
        <dbReference type="ChEBI" id="CHEBI:30616"/>
        <dbReference type="ChEBI" id="CHEBI:83421"/>
        <dbReference type="ChEBI" id="CHEBI:456216"/>
        <dbReference type="EC" id="2.7.11.1"/>
    </reaction>
</comment>
<dbReference type="EC" id="2.7.11.1" evidence="1"/>
<feature type="transmembrane region" description="Helical" evidence="10">
    <location>
        <begin position="497"/>
        <end position="521"/>
    </location>
</feature>
<dbReference type="Pfam" id="PF00069">
    <property type="entry name" value="Pkinase"/>
    <property type="match status" value="1"/>
</dbReference>
<name>A0ABV4YBU0_9CYAN</name>
<gene>
    <name evidence="12" type="ORF">ACE1B6_13600</name>
</gene>
<dbReference type="InterPro" id="IPR000719">
    <property type="entry name" value="Prot_kinase_dom"/>
</dbReference>
<organism evidence="12 13">
    <name type="scientific">Floridaenema fluviatile BLCC-F154</name>
    <dbReference type="NCBI Taxonomy" id="3153640"/>
    <lineage>
        <taxon>Bacteria</taxon>
        <taxon>Bacillati</taxon>
        <taxon>Cyanobacteriota</taxon>
        <taxon>Cyanophyceae</taxon>
        <taxon>Oscillatoriophycideae</taxon>
        <taxon>Aerosakkonematales</taxon>
        <taxon>Aerosakkonemataceae</taxon>
        <taxon>Floridanema</taxon>
        <taxon>Floridanema fluviatile</taxon>
    </lineage>
</organism>
<feature type="domain" description="Protein kinase" evidence="11">
    <location>
        <begin position="42"/>
        <end position="308"/>
    </location>
</feature>
<proteinExistence type="predicted"/>
<evidence type="ECO:0000256" key="10">
    <source>
        <dbReference type="SAM" id="Phobius"/>
    </source>
</evidence>
<keyword evidence="6 9" id="KW-0067">ATP-binding</keyword>
<dbReference type="PROSITE" id="PS00108">
    <property type="entry name" value="PROTEIN_KINASE_ST"/>
    <property type="match status" value="1"/>
</dbReference>
<evidence type="ECO:0000256" key="3">
    <source>
        <dbReference type="ARBA" id="ARBA00022679"/>
    </source>
</evidence>
<feature type="transmembrane region" description="Helical" evidence="10">
    <location>
        <begin position="442"/>
        <end position="461"/>
    </location>
</feature>
<evidence type="ECO:0000313" key="12">
    <source>
        <dbReference type="EMBL" id="MFB2936281.1"/>
    </source>
</evidence>
<evidence type="ECO:0000256" key="9">
    <source>
        <dbReference type="PROSITE-ProRule" id="PRU10141"/>
    </source>
</evidence>
<dbReference type="PROSITE" id="PS00107">
    <property type="entry name" value="PROTEIN_KINASE_ATP"/>
    <property type="match status" value="1"/>
</dbReference>
<keyword evidence="5 12" id="KW-0418">Kinase</keyword>
<evidence type="ECO:0000256" key="8">
    <source>
        <dbReference type="ARBA" id="ARBA00048679"/>
    </source>
</evidence>
<protein>
    <recommendedName>
        <fullName evidence="1">non-specific serine/threonine protein kinase</fullName>
        <ecNumber evidence="1">2.7.11.1</ecNumber>
    </recommendedName>
</protein>
<keyword evidence="10" id="KW-1133">Transmembrane helix</keyword>
<feature type="binding site" evidence="9">
    <location>
        <position position="71"/>
    </location>
    <ligand>
        <name>ATP</name>
        <dbReference type="ChEBI" id="CHEBI:30616"/>
    </ligand>
</feature>
<keyword evidence="10" id="KW-0472">Membrane</keyword>
<dbReference type="EMBL" id="JBHFNS010000056">
    <property type="protein sequence ID" value="MFB2936281.1"/>
    <property type="molecule type" value="Genomic_DNA"/>
</dbReference>
<dbReference type="GO" id="GO:0016301">
    <property type="term" value="F:kinase activity"/>
    <property type="evidence" value="ECO:0007669"/>
    <property type="project" value="UniProtKB-KW"/>
</dbReference>
<keyword evidence="10" id="KW-0812">Transmembrane</keyword>
<evidence type="ECO:0000256" key="4">
    <source>
        <dbReference type="ARBA" id="ARBA00022741"/>
    </source>
</evidence>
<feature type="transmembrane region" description="Helical" evidence="10">
    <location>
        <begin position="405"/>
        <end position="430"/>
    </location>
</feature>
<dbReference type="InterPro" id="IPR017441">
    <property type="entry name" value="Protein_kinase_ATP_BS"/>
</dbReference>
<keyword evidence="3" id="KW-0808">Transferase</keyword>
<dbReference type="PANTHER" id="PTHR24363">
    <property type="entry name" value="SERINE/THREONINE PROTEIN KINASE"/>
    <property type="match status" value="1"/>
</dbReference>
<reference evidence="12 13" key="1">
    <citation type="submission" date="2024-09" db="EMBL/GenBank/DDBJ databases">
        <title>Floridaenema gen nov. (Aerosakkonemataceae, Aerosakkonematales ord. nov., Cyanobacteria) from benthic tropical and subtropical fresh waters, with the description of four new species.</title>
        <authorList>
            <person name="Moretto J.A."/>
            <person name="Berthold D.E."/>
            <person name="Lefler F.W."/>
            <person name="Huang I.-S."/>
            <person name="Laughinghouse H. IV."/>
        </authorList>
    </citation>
    <scope>NUCLEOTIDE SEQUENCE [LARGE SCALE GENOMIC DNA]</scope>
    <source>
        <strain evidence="12 13">BLCC-F154</strain>
    </source>
</reference>
<feature type="transmembrane region" description="Helical" evidence="10">
    <location>
        <begin position="473"/>
        <end position="490"/>
    </location>
</feature>
<dbReference type="RefSeq" id="WP_413257779.1">
    <property type="nucleotide sequence ID" value="NZ_JBHFNS010000056.1"/>
</dbReference>
<evidence type="ECO:0000256" key="2">
    <source>
        <dbReference type="ARBA" id="ARBA00022527"/>
    </source>
</evidence>
<dbReference type="Proteomes" id="UP001576776">
    <property type="component" value="Unassembled WGS sequence"/>
</dbReference>
<keyword evidence="4 9" id="KW-0547">Nucleotide-binding</keyword>
<comment type="catalytic activity">
    <reaction evidence="7">
        <text>L-threonyl-[protein] + ATP = O-phospho-L-threonyl-[protein] + ADP + H(+)</text>
        <dbReference type="Rhea" id="RHEA:46608"/>
        <dbReference type="Rhea" id="RHEA-COMP:11060"/>
        <dbReference type="Rhea" id="RHEA-COMP:11605"/>
        <dbReference type="ChEBI" id="CHEBI:15378"/>
        <dbReference type="ChEBI" id="CHEBI:30013"/>
        <dbReference type="ChEBI" id="CHEBI:30616"/>
        <dbReference type="ChEBI" id="CHEBI:61977"/>
        <dbReference type="ChEBI" id="CHEBI:456216"/>
        <dbReference type="EC" id="2.7.11.1"/>
    </reaction>
</comment>
<evidence type="ECO:0000313" key="13">
    <source>
        <dbReference type="Proteomes" id="UP001576776"/>
    </source>
</evidence>
<dbReference type="PANTHER" id="PTHR24363:SF0">
    <property type="entry name" value="SERINE_THREONINE KINASE LIKE DOMAIN CONTAINING 1"/>
    <property type="match status" value="1"/>
</dbReference>
<keyword evidence="2" id="KW-0723">Serine/threonine-protein kinase</keyword>
<feature type="transmembrane region" description="Helical" evidence="10">
    <location>
        <begin position="541"/>
        <end position="571"/>
    </location>
</feature>
<dbReference type="Gene3D" id="1.10.510.10">
    <property type="entry name" value="Transferase(Phosphotransferase) domain 1"/>
    <property type="match status" value="1"/>
</dbReference>
<accession>A0ABV4YBU0</accession>
<feature type="transmembrane region" description="Helical" evidence="10">
    <location>
        <begin position="327"/>
        <end position="350"/>
    </location>
</feature>
<dbReference type="Gene3D" id="3.30.200.20">
    <property type="entry name" value="Phosphorylase Kinase, domain 1"/>
    <property type="match status" value="1"/>
</dbReference>
<evidence type="ECO:0000256" key="6">
    <source>
        <dbReference type="ARBA" id="ARBA00022840"/>
    </source>
</evidence>
<comment type="caution">
    <text evidence="12">The sequence shown here is derived from an EMBL/GenBank/DDBJ whole genome shotgun (WGS) entry which is preliminary data.</text>
</comment>
<dbReference type="SMART" id="SM00220">
    <property type="entry name" value="S_TKc"/>
    <property type="match status" value="1"/>
</dbReference>
<keyword evidence="13" id="KW-1185">Reference proteome</keyword>
<dbReference type="InterPro" id="IPR008271">
    <property type="entry name" value="Ser/Thr_kinase_AS"/>
</dbReference>
<dbReference type="PROSITE" id="PS50011">
    <property type="entry name" value="PROTEIN_KINASE_DOM"/>
    <property type="match status" value="1"/>
</dbReference>
<evidence type="ECO:0000256" key="1">
    <source>
        <dbReference type="ARBA" id="ARBA00012513"/>
    </source>
</evidence>
<evidence type="ECO:0000256" key="7">
    <source>
        <dbReference type="ARBA" id="ARBA00047899"/>
    </source>
</evidence>
<dbReference type="InterPro" id="IPR011009">
    <property type="entry name" value="Kinase-like_dom_sf"/>
</dbReference>
<dbReference type="SUPFAM" id="SSF56112">
    <property type="entry name" value="Protein kinase-like (PK-like)"/>
    <property type="match status" value="1"/>
</dbReference>
<evidence type="ECO:0000259" key="11">
    <source>
        <dbReference type="PROSITE" id="PS50011"/>
    </source>
</evidence>
<sequence>MPQTVATAAHCINPHCSRPYPQTMGNNFCNVCGAPLRLLHRYTPLQKLGVGGFAVIYTVWDEKTKKERVLKVLLETSPKALALFEQEATVLASLRHPGVPKVESDSYFQISFGSSPEIVLPCLVMEKISGKTLEEILEYHQSQGLPEAWVQNWLKQAIYILRELHQRQIIHRDIKPANLMLREGTEQIVLIDFGGAKQINAKKANSQASSTRLFSPGYSPPEQVAGALVGPNADFYALGMTCIHLLTGKYPLDLEDPKTGDLHWQKFTKISPSFANLLDDMIQPNIEKRPANANELLSRLRRINSQTITSSVAKALFKIISKLPADLFKFALGILGLFGQLISKTIVLFFQTIAHLTTAFLSTVWQMTLGGIGGAFGAIIGYWLAYKTVFGQDLGYFLSRTLPRITAMPLFVNSAIILFTCAGLATALGLMVAGKIGQQQRYFMATIMGIISYGLGCFLVQKVPSNAILPEDLVLMTGVVSGLLTLGLGLPSHQIVYALVNTVGTASFFAGLLALIMKIFVPLNGVLGISGTFLYSFNWTNFIFSLGFFSTMGIAIGFWLSVTHFFVVPVLRMLGWR</sequence>
<dbReference type="CDD" id="cd14014">
    <property type="entry name" value="STKc_PknB_like"/>
    <property type="match status" value="1"/>
</dbReference>